<reference evidence="7" key="1">
    <citation type="submission" date="2020-04" db="EMBL/GenBank/DDBJ databases">
        <authorList>
            <person name="Neveu A P."/>
        </authorList>
    </citation>
    <scope>NUCLEOTIDE SEQUENCE</scope>
    <source>
        <tissue evidence="7">Whole embryo</tissue>
    </source>
</reference>
<feature type="compositionally biased region" description="Basic residues" evidence="5">
    <location>
        <begin position="1"/>
        <end position="10"/>
    </location>
</feature>
<feature type="transmembrane region" description="Helical" evidence="6">
    <location>
        <begin position="55"/>
        <end position="78"/>
    </location>
</feature>
<gene>
    <name evidence="7" type="primary">Slc7a6-002</name>
</gene>
<dbReference type="Gene3D" id="1.20.1740.10">
    <property type="entry name" value="Amino acid/polyamine transporter I"/>
    <property type="match status" value="1"/>
</dbReference>
<feature type="transmembrane region" description="Helical" evidence="6">
    <location>
        <begin position="90"/>
        <end position="110"/>
    </location>
</feature>
<dbReference type="PANTHER" id="PTHR11785">
    <property type="entry name" value="AMINO ACID TRANSPORTER"/>
    <property type="match status" value="1"/>
</dbReference>
<evidence type="ECO:0000256" key="3">
    <source>
        <dbReference type="ARBA" id="ARBA00022989"/>
    </source>
</evidence>
<feature type="region of interest" description="Disordered" evidence="5">
    <location>
        <begin position="1"/>
        <end position="22"/>
    </location>
</feature>
<dbReference type="PIRSF" id="PIRSF006060">
    <property type="entry name" value="AA_transporter"/>
    <property type="match status" value="1"/>
</dbReference>
<dbReference type="InterPro" id="IPR002293">
    <property type="entry name" value="AA/rel_permease1"/>
</dbReference>
<feature type="transmembrane region" description="Helical" evidence="6">
    <location>
        <begin position="122"/>
        <end position="141"/>
    </location>
</feature>
<keyword evidence="4 6" id="KW-0472">Membrane</keyword>
<dbReference type="GO" id="GO:0015179">
    <property type="term" value="F:L-amino acid transmembrane transporter activity"/>
    <property type="evidence" value="ECO:0007669"/>
    <property type="project" value="TreeGrafter"/>
</dbReference>
<dbReference type="GO" id="GO:0016020">
    <property type="term" value="C:membrane"/>
    <property type="evidence" value="ECO:0007669"/>
    <property type="project" value="UniProtKB-SubCell"/>
</dbReference>
<evidence type="ECO:0000256" key="5">
    <source>
        <dbReference type="SAM" id="MobiDB-lite"/>
    </source>
</evidence>
<protein>
    <submittedName>
        <fullName evidence="7">Y+L amino acid transporter 2-like</fullName>
    </submittedName>
</protein>
<accession>A0A6F9DTJ7</accession>
<comment type="subcellular location">
    <subcellularLocation>
        <location evidence="1">Membrane</location>
        <topology evidence="1">Multi-pass membrane protein</topology>
    </subcellularLocation>
</comment>
<dbReference type="PANTHER" id="PTHR11785:SF512">
    <property type="entry name" value="SOBREMESA, ISOFORM B"/>
    <property type="match status" value="1"/>
</dbReference>
<feature type="transmembrane region" description="Helical" evidence="6">
    <location>
        <begin position="394"/>
        <end position="416"/>
    </location>
</feature>
<organism evidence="7">
    <name type="scientific">Phallusia mammillata</name>
    <dbReference type="NCBI Taxonomy" id="59560"/>
    <lineage>
        <taxon>Eukaryota</taxon>
        <taxon>Metazoa</taxon>
        <taxon>Chordata</taxon>
        <taxon>Tunicata</taxon>
        <taxon>Ascidiacea</taxon>
        <taxon>Phlebobranchia</taxon>
        <taxon>Ascidiidae</taxon>
        <taxon>Phallusia</taxon>
    </lineage>
</organism>
<dbReference type="EMBL" id="LR790471">
    <property type="protein sequence ID" value="CAB3266333.1"/>
    <property type="molecule type" value="mRNA"/>
</dbReference>
<feature type="transmembrane region" description="Helical" evidence="6">
    <location>
        <begin position="207"/>
        <end position="230"/>
    </location>
</feature>
<evidence type="ECO:0000256" key="2">
    <source>
        <dbReference type="ARBA" id="ARBA00022692"/>
    </source>
</evidence>
<keyword evidence="3 6" id="KW-1133">Transmembrane helix</keyword>
<feature type="transmembrane region" description="Helical" evidence="6">
    <location>
        <begin position="422"/>
        <end position="444"/>
    </location>
</feature>
<proteinExistence type="evidence at transcript level"/>
<feature type="transmembrane region" description="Helical" evidence="6">
    <location>
        <begin position="349"/>
        <end position="373"/>
    </location>
</feature>
<evidence type="ECO:0000256" key="4">
    <source>
        <dbReference type="ARBA" id="ARBA00023136"/>
    </source>
</evidence>
<sequence length="536" mass="58394">MSNRNVRYRPVHNASDEDENANELSEISIEERLLNSSDTESDTDTRVSLKRNIGIFAGVNIVVGSMIGSGIFIVPTGVLKHCNGNVPVSMGVWVAGGFVAVLMALCFCELGTMLPHSGGTAAYLKAIFGDSVCFVFMWMFLFTTQPQSMAVQIIALGDYISRAIQSFSGLCSLDSSKLLSKLIGSVFCVAILVCNMKNVKLATKLQVVCTVGKVVALVIICVAGLVMIILDNSVIMANFALVNATVSDAVDSTSVKSSGIDLQAVGFTDFSLGVFQALWAYDGFDNILFVTEEVKKPKKSLPAIIILSVLFVMVLYLLVNVSYFSVLTEQEMIASNAVAVSFAAKIHPVLTYVVTAGVCLSLIGSFNVSYLTAGRMPYVAARYGFMPEFLSMVHVRYFSPWPALLFITFLSAVMLIPSSIEMLLSAVVFFMWTCRTLSAMGVLIMRKTDPNLKRPYKVYLVTAVLAILLSGYMSIIPLIFQPQILYLIAFAMAVAFYILYRLQLSKIIKLTGVGKFTKTCQKLLLVVSPQTECSST</sequence>
<dbReference type="InterPro" id="IPR050598">
    <property type="entry name" value="AminoAcid_Transporter"/>
</dbReference>
<feature type="transmembrane region" description="Helical" evidence="6">
    <location>
        <begin position="262"/>
        <end position="281"/>
    </location>
</feature>
<feature type="transmembrane region" description="Helical" evidence="6">
    <location>
        <begin position="178"/>
        <end position="195"/>
    </location>
</feature>
<evidence type="ECO:0000313" key="7">
    <source>
        <dbReference type="EMBL" id="CAB3266333.1"/>
    </source>
</evidence>
<evidence type="ECO:0000256" key="6">
    <source>
        <dbReference type="SAM" id="Phobius"/>
    </source>
</evidence>
<feature type="transmembrane region" description="Helical" evidence="6">
    <location>
        <begin position="484"/>
        <end position="500"/>
    </location>
</feature>
<name>A0A6F9DTJ7_9ASCI</name>
<keyword evidence="2 6" id="KW-0812">Transmembrane</keyword>
<dbReference type="Pfam" id="PF13520">
    <property type="entry name" value="AA_permease_2"/>
    <property type="match status" value="1"/>
</dbReference>
<feature type="transmembrane region" description="Helical" evidence="6">
    <location>
        <begin position="456"/>
        <end position="478"/>
    </location>
</feature>
<feature type="transmembrane region" description="Helical" evidence="6">
    <location>
        <begin position="301"/>
        <end position="319"/>
    </location>
</feature>
<evidence type="ECO:0000256" key="1">
    <source>
        <dbReference type="ARBA" id="ARBA00004141"/>
    </source>
</evidence>
<dbReference type="AlphaFoldDB" id="A0A6F9DTJ7"/>